<evidence type="ECO:0000313" key="3">
    <source>
        <dbReference type="EMBL" id="MEP0866793.1"/>
    </source>
</evidence>
<feature type="domain" description="DUF6930" evidence="1">
    <location>
        <begin position="8"/>
        <end position="135"/>
    </location>
</feature>
<organism evidence="3 4">
    <name type="scientific">Funiculus sociatus GB2-A5</name>
    <dbReference type="NCBI Taxonomy" id="2933946"/>
    <lineage>
        <taxon>Bacteria</taxon>
        <taxon>Bacillati</taxon>
        <taxon>Cyanobacteriota</taxon>
        <taxon>Cyanophyceae</taxon>
        <taxon>Coleofasciculales</taxon>
        <taxon>Coleofasciculaceae</taxon>
        <taxon>Funiculus</taxon>
    </lineage>
</organism>
<evidence type="ECO:0000313" key="4">
    <source>
        <dbReference type="Proteomes" id="UP001442494"/>
    </source>
</evidence>
<evidence type="ECO:0000259" key="2">
    <source>
        <dbReference type="Pfam" id="PF23988"/>
    </source>
</evidence>
<name>A0ABV0JTJ7_9CYAN</name>
<dbReference type="Pfam" id="PF22007">
    <property type="entry name" value="DUF6930"/>
    <property type="match status" value="1"/>
</dbReference>
<dbReference type="Pfam" id="PF23988">
    <property type="entry name" value="DUF7309"/>
    <property type="match status" value="1"/>
</dbReference>
<dbReference type="RefSeq" id="WP_190424981.1">
    <property type="nucleotide sequence ID" value="NZ_JAMPKK010000051.1"/>
</dbReference>
<dbReference type="Proteomes" id="UP001442494">
    <property type="component" value="Unassembled WGS sequence"/>
</dbReference>
<dbReference type="InterPro" id="IPR055733">
    <property type="entry name" value="DUF7309"/>
</dbReference>
<reference evidence="3 4" key="1">
    <citation type="submission" date="2022-04" db="EMBL/GenBank/DDBJ databases">
        <title>Positive selection, recombination, and allopatry shape intraspecific diversity of widespread and dominant cyanobacteria.</title>
        <authorList>
            <person name="Wei J."/>
            <person name="Shu W."/>
            <person name="Hu C."/>
        </authorList>
    </citation>
    <scope>NUCLEOTIDE SEQUENCE [LARGE SCALE GENOMIC DNA]</scope>
    <source>
        <strain evidence="3 4">GB2-A5</strain>
    </source>
</reference>
<gene>
    <name evidence="3" type="ORF">NDI37_20265</name>
</gene>
<feature type="domain" description="DUF7309" evidence="2">
    <location>
        <begin position="155"/>
        <end position="249"/>
    </location>
</feature>
<evidence type="ECO:0000259" key="1">
    <source>
        <dbReference type="Pfam" id="PF22007"/>
    </source>
</evidence>
<dbReference type="EMBL" id="JAMPKK010000051">
    <property type="protein sequence ID" value="MEP0866793.1"/>
    <property type="molecule type" value="Genomic_DNA"/>
</dbReference>
<comment type="caution">
    <text evidence="3">The sequence shown here is derived from an EMBL/GenBank/DDBJ whole genome shotgun (WGS) entry which is preliminary data.</text>
</comment>
<keyword evidence="4" id="KW-1185">Reference proteome</keyword>
<dbReference type="InterPro" id="IPR054216">
    <property type="entry name" value="DUF6930"/>
</dbReference>
<protein>
    <submittedName>
        <fullName evidence="3">Uncharacterized protein</fullName>
    </submittedName>
</protein>
<sequence length="559" mass="63422">MSVLNRSTLRRLKTLHQIPSVWEGDRRRLSAGMAQSLESDTQEDGDCIVWLDGVEGMVRAMDMVTSETGPEAMVRALLRAMEYPHSPAKPARPQKIIVRDREVQFYLRGILQDLEIAIDYVPELPLVDELFRSFQEMSSTRPPKLPPEYVELLEEKAQEIWEDAPWEMLADHQIISIEINQWDIGTLYASVMGMLGMEYGILLYRSLDSLKRFRASVLAKESFEELEEAFLGQDCLFMTFEKAEDSFDEDEDEDEIDLSDLALSEIGPSFGNVHPLEGMRPFLYEEEAIAVYFALEALHRFFRASHRQLSDDKFPSLTKRFRIPTPPAVEPKQTLSVKVETVPEVAAELFNMAQLAADDEDEEEFDDEFDDEFEDMTVPLRDDLIPKGSFFSLGMMTWERLDLLRQTAEHYQPKDIAAAGEGLPVILIQTSRPKAKELIEKIQGAGGLKGVCFNPGEDPEEGDLYDLGILQTENGNMYLFGEFTGDDPVHIEARRKWDQRCQKTKGYCGVIIARGLKGASKGNPQLGDMMALFEARSLSSEELGLGMLQLIPQFGFELE</sequence>
<proteinExistence type="predicted"/>
<accession>A0ABV0JTJ7</accession>